<dbReference type="CDD" id="cd23992">
    <property type="entry name" value="PBP_GOBP"/>
    <property type="match status" value="1"/>
</dbReference>
<protein>
    <submittedName>
        <fullName evidence="2">Uncharacterized protein</fullName>
    </submittedName>
</protein>
<reference evidence="2 3" key="1">
    <citation type="submission" date="2024-05" db="EMBL/GenBank/DDBJ databases">
        <title>Genetic variation in Jamaican populations of the coffee berry borer (Hypothenemus hampei).</title>
        <authorList>
            <person name="Errbii M."/>
            <person name="Myrie A."/>
        </authorList>
    </citation>
    <scope>NUCLEOTIDE SEQUENCE [LARGE SCALE GENOMIC DNA]</scope>
    <source>
        <strain evidence="2">JA-Hopewell-2020-01-JO</strain>
        <tissue evidence="2">Whole body</tissue>
    </source>
</reference>
<keyword evidence="1" id="KW-0732">Signal</keyword>
<dbReference type="Pfam" id="PF01395">
    <property type="entry name" value="PBP_GOBP"/>
    <property type="match status" value="1"/>
</dbReference>
<comment type="caution">
    <text evidence="2">The sequence shown here is derived from an EMBL/GenBank/DDBJ whole genome shotgun (WGS) entry which is preliminary data.</text>
</comment>
<dbReference type="EMBL" id="JBDJPC010000002">
    <property type="protein sequence ID" value="KAL1513942.1"/>
    <property type="molecule type" value="Genomic_DNA"/>
</dbReference>
<dbReference type="InterPro" id="IPR006170">
    <property type="entry name" value="PBP/GOBP"/>
</dbReference>
<evidence type="ECO:0000313" key="3">
    <source>
        <dbReference type="Proteomes" id="UP001566132"/>
    </source>
</evidence>
<name>A0ABD1F8M2_HYPHA</name>
<dbReference type="SUPFAM" id="SSF47565">
    <property type="entry name" value="Insect pheromone/odorant-binding proteins"/>
    <property type="match status" value="1"/>
</dbReference>
<dbReference type="Proteomes" id="UP001566132">
    <property type="component" value="Unassembled WGS sequence"/>
</dbReference>
<gene>
    <name evidence="2" type="ORF">ABEB36_003280</name>
</gene>
<dbReference type="Gene3D" id="1.10.238.20">
    <property type="entry name" value="Pheromone/general odorant binding protein domain"/>
    <property type="match status" value="1"/>
</dbReference>
<evidence type="ECO:0000256" key="1">
    <source>
        <dbReference type="SAM" id="SignalP"/>
    </source>
</evidence>
<keyword evidence="3" id="KW-1185">Reference proteome</keyword>
<feature type="chain" id="PRO_5044754413" evidence="1">
    <location>
        <begin position="21"/>
        <end position="137"/>
    </location>
</feature>
<accession>A0ABD1F8M2</accession>
<organism evidence="2 3">
    <name type="scientific">Hypothenemus hampei</name>
    <name type="common">Coffee berry borer</name>
    <dbReference type="NCBI Taxonomy" id="57062"/>
    <lineage>
        <taxon>Eukaryota</taxon>
        <taxon>Metazoa</taxon>
        <taxon>Ecdysozoa</taxon>
        <taxon>Arthropoda</taxon>
        <taxon>Hexapoda</taxon>
        <taxon>Insecta</taxon>
        <taxon>Pterygota</taxon>
        <taxon>Neoptera</taxon>
        <taxon>Endopterygota</taxon>
        <taxon>Coleoptera</taxon>
        <taxon>Polyphaga</taxon>
        <taxon>Cucujiformia</taxon>
        <taxon>Curculionidae</taxon>
        <taxon>Scolytinae</taxon>
        <taxon>Hypothenemus</taxon>
    </lineage>
</organism>
<dbReference type="InterPro" id="IPR036728">
    <property type="entry name" value="PBP_GOBP_sf"/>
</dbReference>
<evidence type="ECO:0000313" key="2">
    <source>
        <dbReference type="EMBL" id="KAL1513942.1"/>
    </source>
</evidence>
<dbReference type="AlphaFoldDB" id="A0ABD1F8M2"/>
<sequence>MKFFIAILLSLAFAMVMGNASDEAKEKIKAANQKCQGDPKTAVDKTTLKAYIDSKGTAPAPENIGAHALCVSKELNWQNADGSVNREHLKERISAHVDDASKVDEILNECAVVKDNEEATARHLFRCFYKYAKDHGH</sequence>
<proteinExistence type="predicted"/>
<feature type="signal peptide" evidence="1">
    <location>
        <begin position="1"/>
        <end position="20"/>
    </location>
</feature>